<feature type="compositionally biased region" description="Low complexity" evidence="1">
    <location>
        <begin position="334"/>
        <end position="343"/>
    </location>
</feature>
<dbReference type="OrthoDB" id="10387239at2759"/>
<keyword evidence="3" id="KW-1185">Reference proteome</keyword>
<feature type="compositionally biased region" description="Low complexity" evidence="1">
    <location>
        <begin position="168"/>
        <end position="202"/>
    </location>
</feature>
<feature type="region of interest" description="Disordered" evidence="1">
    <location>
        <begin position="1"/>
        <end position="30"/>
    </location>
</feature>
<feature type="region of interest" description="Disordered" evidence="1">
    <location>
        <begin position="168"/>
        <end position="203"/>
    </location>
</feature>
<sequence length="788" mass="89560">MMNSTTSTTTTSSLGEYSEQKSTTTNHHHHSIPFSMPNIVNNTFHTNFEASLLPFTFAPPPSRFFSLLHHDSDDDRRHHPYEDNQYNQKPSKVIITNNNASVHQQQTIANNNTTTTTNSGCSNCSSSSSHSCSNNLQQQQQQQLSSSVSNNVFVPNQCSSSYNYNSSTCNNNSDSISSQRKRSSSSASNKTNTSSTTTKSQQEQIVNKNQELLDAPASVLLLEPPSLSTIIDDHHPTIPTSAYYLKKQEEEEYGPNNNPSLLTTSPKHALDFKKRSFSHEAEEISVENCDESVCLTCGCEEDKVEAELRLQDKLERKSHKRRMEGSDEDEQMSDDNTSSTTDNSTKKRKMLSKVENLEALSSVLHQLEPDCVLHIFEFLSFSGKDYWFTDIRNMYGRFRYNNQILPLFKFVTIEQHSPLTLDETNNHGAINCNIQSLTIERRTNQPLECETGYLKKLGNALKTFIYYNRSTNLSKNVSNLAISMMSDEQNGKPNQTDVMGYLSSEDEVDLSSFELIEDENSHVIGLKRRARSEGSCFLREVYRNCRVLEKLKIVDIKGYVPFKVSMRPGTNRPVDCLAFTNTLTKIRLYNCMLPNHTLQAISKMVNLKSLHFEKIFVSDPNQYDVLLKLRNLEVLKIEVSELPLTVLRNLPTSLSKLTKLYINVLSNGSFDENLRVDQLKELRYLALVSHFKVDLLSIMRNCQKLKHLHLGFDVCFNHIFPNERLASCILRNVFISPDRSKVLIQNNTLVNLQLSPASIRAAQKELTFIKQQRQALGKPTLSITEFSQ</sequence>
<dbReference type="Proteomes" id="UP000006671">
    <property type="component" value="Unassembled WGS sequence"/>
</dbReference>
<organism evidence="3">
    <name type="scientific">Naegleria gruberi</name>
    <name type="common">Amoeba</name>
    <dbReference type="NCBI Taxonomy" id="5762"/>
    <lineage>
        <taxon>Eukaryota</taxon>
        <taxon>Discoba</taxon>
        <taxon>Heterolobosea</taxon>
        <taxon>Tetramitia</taxon>
        <taxon>Eutetramitia</taxon>
        <taxon>Vahlkampfiidae</taxon>
        <taxon>Naegleria</taxon>
    </lineage>
</organism>
<dbReference type="OMA" id="NHIFPNE"/>
<dbReference type="InParanoid" id="D2VBH1"/>
<dbReference type="VEuPathDB" id="AmoebaDB:NAEGRDRAFT_79315"/>
<dbReference type="AlphaFoldDB" id="D2VBH1"/>
<evidence type="ECO:0000313" key="3">
    <source>
        <dbReference type="Proteomes" id="UP000006671"/>
    </source>
</evidence>
<evidence type="ECO:0000256" key="1">
    <source>
        <dbReference type="SAM" id="MobiDB-lite"/>
    </source>
</evidence>
<feature type="region of interest" description="Disordered" evidence="1">
    <location>
        <begin position="68"/>
        <end position="87"/>
    </location>
</feature>
<accession>D2VBH1</accession>
<gene>
    <name evidence="2" type="ORF">NAEGRDRAFT_79315</name>
</gene>
<dbReference type="EMBL" id="GG738861">
    <property type="protein sequence ID" value="EFC45797.1"/>
    <property type="molecule type" value="Genomic_DNA"/>
</dbReference>
<feature type="compositionally biased region" description="Basic and acidic residues" evidence="1">
    <location>
        <begin position="68"/>
        <end position="82"/>
    </location>
</feature>
<feature type="compositionally biased region" description="Low complexity" evidence="1">
    <location>
        <begin position="1"/>
        <end position="13"/>
    </location>
</feature>
<name>D2VBH1_NAEGR</name>
<evidence type="ECO:0000313" key="2">
    <source>
        <dbReference type="EMBL" id="EFC45797.1"/>
    </source>
</evidence>
<dbReference type="Gene3D" id="3.80.10.10">
    <property type="entry name" value="Ribonuclease Inhibitor"/>
    <property type="match status" value="1"/>
</dbReference>
<reference evidence="2 3" key="1">
    <citation type="journal article" date="2010" name="Cell">
        <title>The genome of Naegleria gruberi illuminates early eukaryotic versatility.</title>
        <authorList>
            <person name="Fritz-Laylin L.K."/>
            <person name="Prochnik S.E."/>
            <person name="Ginger M.L."/>
            <person name="Dacks J.B."/>
            <person name="Carpenter M.L."/>
            <person name="Field M.C."/>
            <person name="Kuo A."/>
            <person name="Paredez A."/>
            <person name="Chapman J."/>
            <person name="Pham J."/>
            <person name="Shu S."/>
            <person name="Neupane R."/>
            <person name="Cipriano M."/>
            <person name="Mancuso J."/>
            <person name="Tu H."/>
            <person name="Salamov A."/>
            <person name="Lindquist E."/>
            <person name="Shapiro H."/>
            <person name="Lucas S."/>
            <person name="Grigoriev I.V."/>
            <person name="Cande W.Z."/>
            <person name="Fulton C."/>
            <person name="Rokhsar D.S."/>
            <person name="Dawson S.C."/>
        </authorList>
    </citation>
    <scope>NUCLEOTIDE SEQUENCE [LARGE SCALE GENOMIC DNA]</scope>
    <source>
        <strain evidence="2 3">NEG-M</strain>
    </source>
</reference>
<dbReference type="GeneID" id="8850519"/>
<feature type="region of interest" description="Disordered" evidence="1">
    <location>
        <begin position="316"/>
        <end position="349"/>
    </location>
</feature>
<proteinExistence type="predicted"/>
<dbReference type="SUPFAM" id="SSF52047">
    <property type="entry name" value="RNI-like"/>
    <property type="match status" value="1"/>
</dbReference>
<protein>
    <submittedName>
        <fullName evidence="2">Predicted protein</fullName>
    </submittedName>
</protein>
<dbReference type="KEGG" id="ngr:NAEGRDRAFT_79315"/>
<dbReference type="InterPro" id="IPR032675">
    <property type="entry name" value="LRR_dom_sf"/>
</dbReference>
<dbReference type="RefSeq" id="XP_002678541.1">
    <property type="nucleotide sequence ID" value="XM_002678495.1"/>
</dbReference>